<sequence length="33" mass="3692">MGHADFVRNDNSYPKSAEKEKTNIAPATAREDQ</sequence>
<protein>
    <submittedName>
        <fullName evidence="2">Uncharacterized protein</fullName>
    </submittedName>
</protein>
<dbReference type="AlphaFoldDB" id="A0A4Q4MJR0"/>
<name>A0A4Q4MJR0_9PLEO</name>
<evidence type="ECO:0000256" key="1">
    <source>
        <dbReference type="SAM" id="MobiDB-lite"/>
    </source>
</evidence>
<evidence type="ECO:0000313" key="3">
    <source>
        <dbReference type="Proteomes" id="UP000292402"/>
    </source>
</evidence>
<proteinExistence type="predicted"/>
<organism evidence="2 3">
    <name type="scientific">Alternaria tenuissima</name>
    <dbReference type="NCBI Taxonomy" id="119927"/>
    <lineage>
        <taxon>Eukaryota</taxon>
        <taxon>Fungi</taxon>
        <taxon>Dikarya</taxon>
        <taxon>Ascomycota</taxon>
        <taxon>Pezizomycotina</taxon>
        <taxon>Dothideomycetes</taxon>
        <taxon>Pleosporomycetidae</taxon>
        <taxon>Pleosporales</taxon>
        <taxon>Pleosporineae</taxon>
        <taxon>Pleosporaceae</taxon>
        <taxon>Alternaria</taxon>
        <taxon>Alternaria sect. Alternaria</taxon>
        <taxon>Alternaria alternata complex</taxon>
    </lineage>
</organism>
<dbReference type="Proteomes" id="UP000292402">
    <property type="component" value="Unassembled WGS sequence"/>
</dbReference>
<gene>
    <name evidence="2" type="ORF">AA0114_g4801</name>
</gene>
<evidence type="ECO:0000313" key="2">
    <source>
        <dbReference type="EMBL" id="RYN52783.1"/>
    </source>
</evidence>
<accession>A0A4Q4MJR0</accession>
<comment type="caution">
    <text evidence="2">The sequence shown here is derived from an EMBL/GenBank/DDBJ whole genome shotgun (WGS) entry which is preliminary data.</text>
</comment>
<feature type="region of interest" description="Disordered" evidence="1">
    <location>
        <begin position="1"/>
        <end position="33"/>
    </location>
</feature>
<dbReference type="EMBL" id="PDXA01000013">
    <property type="protein sequence ID" value="RYN52783.1"/>
    <property type="molecule type" value="Genomic_DNA"/>
</dbReference>
<reference evidence="3" key="1">
    <citation type="journal article" date="2019" name="bioRxiv">
        <title>Genomics, evolutionary history and diagnostics of the Alternaria alternata species group including apple and Asian pear pathotypes.</title>
        <authorList>
            <person name="Armitage A.D."/>
            <person name="Cockerton H.M."/>
            <person name="Sreenivasaprasad S."/>
            <person name="Woodhall J.W."/>
            <person name="Lane C.R."/>
            <person name="Harrison R.J."/>
            <person name="Clarkson J.P."/>
        </authorList>
    </citation>
    <scope>NUCLEOTIDE SEQUENCE [LARGE SCALE GENOMIC DNA]</scope>
    <source>
        <strain evidence="3">FERA 1082</strain>
    </source>
</reference>